<sequence>MRVLVLASAACLVAAFPASAQIWGGPVPSSVGGSFAGRGIHVPAQARSARSEIRAGARSGQLTRGEARRLGRADVVNGNIAERLARGGLTQSEVAELETRAILLHEDIVRARFDGDAKPPNN</sequence>
<evidence type="ECO:0000313" key="3">
    <source>
        <dbReference type="Proteomes" id="UP000531251"/>
    </source>
</evidence>
<evidence type="ECO:0000256" key="1">
    <source>
        <dbReference type="SAM" id="SignalP"/>
    </source>
</evidence>
<name>A0A7X5XYL3_9SPHN</name>
<keyword evidence="1" id="KW-0732">Signal</keyword>
<evidence type="ECO:0008006" key="4">
    <source>
        <dbReference type="Google" id="ProtNLM"/>
    </source>
</evidence>
<dbReference type="EMBL" id="JAATJB010000004">
    <property type="protein sequence ID" value="NJB97375.1"/>
    <property type="molecule type" value="Genomic_DNA"/>
</dbReference>
<gene>
    <name evidence="2" type="ORF">GGR89_001687</name>
</gene>
<protein>
    <recommendedName>
        <fullName evidence="4">Oligomerization/nucleic acid binding protein</fullName>
    </recommendedName>
</protein>
<reference evidence="2 3" key="1">
    <citation type="submission" date="2020-03" db="EMBL/GenBank/DDBJ databases">
        <title>Genomic Encyclopedia of Type Strains, Phase IV (KMG-IV): sequencing the most valuable type-strain genomes for metagenomic binning, comparative biology and taxonomic classification.</title>
        <authorList>
            <person name="Goeker M."/>
        </authorList>
    </citation>
    <scope>NUCLEOTIDE SEQUENCE [LARGE SCALE GENOMIC DNA]</scope>
    <source>
        <strain evidence="2 3">DSM 7225</strain>
    </source>
</reference>
<organism evidence="2 3">
    <name type="scientific">Sphingomonas trueperi</name>
    <dbReference type="NCBI Taxonomy" id="53317"/>
    <lineage>
        <taxon>Bacteria</taxon>
        <taxon>Pseudomonadati</taxon>
        <taxon>Pseudomonadota</taxon>
        <taxon>Alphaproteobacteria</taxon>
        <taxon>Sphingomonadales</taxon>
        <taxon>Sphingomonadaceae</taxon>
        <taxon>Sphingomonas</taxon>
    </lineage>
</organism>
<accession>A0A7X5XYL3</accession>
<feature type="chain" id="PRO_5031000389" description="Oligomerization/nucleic acid binding protein" evidence="1">
    <location>
        <begin position="21"/>
        <end position="122"/>
    </location>
</feature>
<dbReference type="Proteomes" id="UP000531251">
    <property type="component" value="Unassembled WGS sequence"/>
</dbReference>
<comment type="caution">
    <text evidence="2">The sequence shown here is derived from an EMBL/GenBank/DDBJ whole genome shotgun (WGS) entry which is preliminary data.</text>
</comment>
<dbReference type="RefSeq" id="WP_125977086.1">
    <property type="nucleotide sequence ID" value="NZ_BAAADY010000013.1"/>
</dbReference>
<evidence type="ECO:0000313" key="2">
    <source>
        <dbReference type="EMBL" id="NJB97375.1"/>
    </source>
</evidence>
<proteinExistence type="predicted"/>
<keyword evidence="3" id="KW-1185">Reference proteome</keyword>
<dbReference type="AlphaFoldDB" id="A0A7X5XYL3"/>
<feature type="signal peptide" evidence="1">
    <location>
        <begin position="1"/>
        <end position="20"/>
    </location>
</feature>